<organism evidence="1">
    <name type="scientific">marine metagenome</name>
    <dbReference type="NCBI Taxonomy" id="408172"/>
    <lineage>
        <taxon>unclassified sequences</taxon>
        <taxon>metagenomes</taxon>
        <taxon>ecological metagenomes</taxon>
    </lineage>
</organism>
<evidence type="ECO:0000313" key="1">
    <source>
        <dbReference type="EMBL" id="SVC55022.1"/>
    </source>
</evidence>
<proteinExistence type="predicted"/>
<dbReference type="AlphaFoldDB" id="A0A382N5G0"/>
<evidence type="ECO:0008006" key="2">
    <source>
        <dbReference type="Google" id="ProtNLM"/>
    </source>
</evidence>
<accession>A0A382N5G0</accession>
<feature type="non-terminal residue" evidence="1">
    <location>
        <position position="306"/>
    </location>
</feature>
<protein>
    <recommendedName>
        <fullName evidence="2">Peptidase M6-like domain-containing protein</fullName>
    </recommendedName>
</protein>
<reference evidence="1" key="1">
    <citation type="submission" date="2018-05" db="EMBL/GenBank/DDBJ databases">
        <authorList>
            <person name="Lanie J.A."/>
            <person name="Ng W.-L."/>
            <person name="Kazmierczak K.M."/>
            <person name="Andrzejewski T.M."/>
            <person name="Davidsen T.M."/>
            <person name="Wayne K.J."/>
            <person name="Tettelin H."/>
            <person name="Glass J.I."/>
            <person name="Rusch D."/>
            <person name="Podicherti R."/>
            <person name="Tsui H.-C.T."/>
            <person name="Winkler M.E."/>
        </authorList>
    </citation>
    <scope>NUCLEOTIDE SEQUENCE</scope>
</reference>
<feature type="non-terminal residue" evidence="1">
    <location>
        <position position="1"/>
    </location>
</feature>
<dbReference type="EMBL" id="UINC01097373">
    <property type="protein sequence ID" value="SVC55022.1"/>
    <property type="molecule type" value="Genomic_DNA"/>
</dbReference>
<sequence>VPYSVGFPLDGNTPATGTIKVVLLPVDFSDAVGTGQEISDAQVQIDIFNEWVRSQSRSTLTVDWAFPAEWLRASRPSLEYGLDPDSVYAAMRGGDARDYAAIVESFGTEVVALADSLVDFTDVQFVFVLLPKTIVHIDPHVGYFHLNIPSDESTIEKLWGGGAFFYRPDNYGFPEKELWSVWLHEIGHTWGLAGHAPVAILGREHERGSTDSDLHLMGNQDALHKVFSVWDQWLLGWLPENEVYCLPGSQLDRTDVELVALERSGEGGYRTAMIPLTQSSILVVESHRSEGYGERAAPLGNAVVVY</sequence>
<name>A0A382N5G0_9ZZZZ</name>
<gene>
    <name evidence="1" type="ORF">METZ01_LOCUS307876</name>
</gene>